<sequence length="104" mass="10803">MAALVASVLLHSWSALAADRRTDDPRQAAGPATRPPADGALVRRTRAAGWLLSLIGAFLIGDLLWDSAPWLGIALGAAALVVVNAAPAFAVTVLRNSRPARTQP</sequence>
<gene>
    <name evidence="3" type="ORF">GCM10022231_04840</name>
</gene>
<dbReference type="Proteomes" id="UP001418444">
    <property type="component" value="Unassembled WGS sequence"/>
</dbReference>
<feature type="transmembrane region" description="Helical" evidence="1">
    <location>
        <begin position="47"/>
        <end position="65"/>
    </location>
</feature>
<feature type="transmembrane region" description="Helical" evidence="1">
    <location>
        <begin position="72"/>
        <end position="94"/>
    </location>
</feature>
<comment type="caution">
    <text evidence="3">The sequence shown here is derived from an EMBL/GenBank/DDBJ whole genome shotgun (WGS) entry which is preliminary data.</text>
</comment>
<keyword evidence="1" id="KW-0812">Transmembrane</keyword>
<keyword evidence="2" id="KW-0732">Signal</keyword>
<name>A0ABP7NMH0_9ACTN</name>
<evidence type="ECO:0000256" key="2">
    <source>
        <dbReference type="SAM" id="SignalP"/>
    </source>
</evidence>
<protein>
    <submittedName>
        <fullName evidence="3">Uncharacterized protein</fullName>
    </submittedName>
</protein>
<feature type="chain" id="PRO_5045393062" evidence="2">
    <location>
        <begin position="18"/>
        <end position="104"/>
    </location>
</feature>
<proteinExistence type="predicted"/>
<evidence type="ECO:0000256" key="1">
    <source>
        <dbReference type="SAM" id="Phobius"/>
    </source>
</evidence>
<accession>A0ABP7NMH0</accession>
<reference evidence="4" key="1">
    <citation type="journal article" date="2019" name="Int. J. Syst. Evol. Microbiol.">
        <title>The Global Catalogue of Microorganisms (GCM) 10K type strain sequencing project: providing services to taxonomists for standard genome sequencing and annotation.</title>
        <authorList>
            <consortium name="The Broad Institute Genomics Platform"/>
            <consortium name="The Broad Institute Genome Sequencing Center for Infectious Disease"/>
            <person name="Wu L."/>
            <person name="Ma J."/>
        </authorList>
    </citation>
    <scope>NUCLEOTIDE SEQUENCE [LARGE SCALE GENOMIC DNA]</scope>
    <source>
        <strain evidence="4">JCM 16923</strain>
    </source>
</reference>
<feature type="signal peptide" evidence="2">
    <location>
        <begin position="1"/>
        <end position="17"/>
    </location>
</feature>
<keyword evidence="1" id="KW-1133">Transmembrane helix</keyword>
<dbReference type="EMBL" id="BAAAZW010000001">
    <property type="protein sequence ID" value="GAA3950186.1"/>
    <property type="molecule type" value="Genomic_DNA"/>
</dbReference>
<evidence type="ECO:0000313" key="4">
    <source>
        <dbReference type="Proteomes" id="UP001418444"/>
    </source>
</evidence>
<keyword evidence="1" id="KW-0472">Membrane</keyword>
<keyword evidence="4" id="KW-1185">Reference proteome</keyword>
<evidence type="ECO:0000313" key="3">
    <source>
        <dbReference type="EMBL" id="GAA3950186.1"/>
    </source>
</evidence>
<organism evidence="3 4">
    <name type="scientific">Gordonia caeni</name>
    <dbReference type="NCBI Taxonomy" id="1007097"/>
    <lineage>
        <taxon>Bacteria</taxon>
        <taxon>Bacillati</taxon>
        <taxon>Actinomycetota</taxon>
        <taxon>Actinomycetes</taxon>
        <taxon>Mycobacteriales</taxon>
        <taxon>Gordoniaceae</taxon>
        <taxon>Gordonia</taxon>
    </lineage>
</organism>